<keyword evidence="8" id="KW-0408">Iron</keyword>
<organism evidence="20 21">
    <name type="scientific">Vibrio casei</name>
    <dbReference type="NCBI Taxonomy" id="673372"/>
    <lineage>
        <taxon>Bacteria</taxon>
        <taxon>Pseudomonadati</taxon>
        <taxon>Pseudomonadota</taxon>
        <taxon>Gammaproteobacteria</taxon>
        <taxon>Vibrionales</taxon>
        <taxon>Vibrionaceae</taxon>
        <taxon>Vibrio</taxon>
    </lineage>
</organism>
<dbReference type="GO" id="GO:0009279">
    <property type="term" value="C:cell outer membrane"/>
    <property type="evidence" value="ECO:0007669"/>
    <property type="project" value="UniProtKB-SubCell"/>
</dbReference>
<evidence type="ECO:0000256" key="6">
    <source>
        <dbReference type="ARBA" id="ARBA00022692"/>
    </source>
</evidence>
<feature type="domain" description="TonB-dependent receptor plug" evidence="19">
    <location>
        <begin position="59"/>
        <end position="159"/>
    </location>
</feature>
<dbReference type="Pfam" id="PF00593">
    <property type="entry name" value="TonB_dep_Rec_b-barrel"/>
    <property type="match status" value="1"/>
</dbReference>
<dbReference type="InterPro" id="IPR010105">
    <property type="entry name" value="TonB_sidphr_rcpt"/>
</dbReference>
<protein>
    <submittedName>
        <fullName evidence="20">TonB-dependent siderophore receptor</fullName>
    </submittedName>
</protein>
<keyword evidence="4 14" id="KW-1134">Transmembrane beta strand</keyword>
<evidence type="ECO:0000256" key="11">
    <source>
        <dbReference type="ARBA" id="ARBA00023136"/>
    </source>
</evidence>
<dbReference type="InterPro" id="IPR012910">
    <property type="entry name" value="Plug_dom"/>
</dbReference>
<dbReference type="GO" id="GO:0015891">
    <property type="term" value="P:siderophore transport"/>
    <property type="evidence" value="ECO:0007669"/>
    <property type="project" value="InterPro"/>
</dbReference>
<keyword evidence="21" id="KW-1185">Reference proteome</keyword>
<evidence type="ECO:0000256" key="9">
    <source>
        <dbReference type="ARBA" id="ARBA00023065"/>
    </source>
</evidence>
<keyword evidence="5" id="KW-0410">Iron transport</keyword>
<comment type="subcellular location">
    <subcellularLocation>
        <location evidence="1 14">Cell outer membrane</location>
        <topology evidence="1 14">Multi-pass membrane protein</topology>
    </subcellularLocation>
</comment>
<evidence type="ECO:0000256" key="8">
    <source>
        <dbReference type="ARBA" id="ARBA00023004"/>
    </source>
</evidence>
<dbReference type="InterPro" id="IPR010916">
    <property type="entry name" value="TonB_box_CS"/>
</dbReference>
<dbReference type="InterPro" id="IPR036942">
    <property type="entry name" value="Beta-barrel_TonB_sf"/>
</dbReference>
<dbReference type="GO" id="GO:0038023">
    <property type="term" value="F:signaling receptor activity"/>
    <property type="evidence" value="ECO:0007669"/>
    <property type="project" value="InterPro"/>
</dbReference>
<dbReference type="InterPro" id="IPR000531">
    <property type="entry name" value="Beta-barrel_TonB"/>
</dbReference>
<keyword evidence="11 14" id="KW-0472">Membrane</keyword>
<dbReference type="PROSITE" id="PS52016">
    <property type="entry name" value="TONB_DEPENDENT_REC_3"/>
    <property type="match status" value="1"/>
</dbReference>
<keyword evidence="3 14" id="KW-0813">Transport</keyword>
<comment type="similarity">
    <text evidence="2 14 16">Belongs to the TonB-dependent receptor family.</text>
</comment>
<dbReference type="GeneID" id="303188948"/>
<feature type="short sequence motif" description="TonB box" evidence="15">
    <location>
        <begin position="45"/>
        <end position="51"/>
    </location>
</feature>
<evidence type="ECO:0000256" key="16">
    <source>
        <dbReference type="RuleBase" id="RU003357"/>
    </source>
</evidence>
<dbReference type="EMBL" id="QPGL01000001">
    <property type="protein sequence ID" value="RCS73638.1"/>
    <property type="molecule type" value="Genomic_DNA"/>
</dbReference>
<reference evidence="20 21" key="1">
    <citation type="journal article" date="2017" name="Elife">
        <title>Extensive horizontal gene transfer in cheese-associated bacteria.</title>
        <authorList>
            <person name="Bonham K.S."/>
            <person name="Wolfe B.E."/>
            <person name="Dutton R.J."/>
        </authorList>
    </citation>
    <scope>NUCLEOTIDE SEQUENCE [LARGE SCALE GENOMIC DNA]</scope>
    <source>
        <strain evidence="20 21">JB196</strain>
    </source>
</reference>
<feature type="domain" description="TonB-dependent receptor-like beta-barrel" evidence="18">
    <location>
        <begin position="232"/>
        <end position="671"/>
    </location>
</feature>
<keyword evidence="10 15" id="KW-0798">TonB box</keyword>
<dbReference type="InterPro" id="IPR039426">
    <property type="entry name" value="TonB-dep_rcpt-like"/>
</dbReference>
<accession>A0A368LP75</accession>
<evidence type="ECO:0000256" key="13">
    <source>
        <dbReference type="ARBA" id="ARBA00023237"/>
    </source>
</evidence>
<evidence type="ECO:0000256" key="1">
    <source>
        <dbReference type="ARBA" id="ARBA00004571"/>
    </source>
</evidence>
<evidence type="ECO:0000256" key="15">
    <source>
        <dbReference type="PROSITE-ProRule" id="PRU10143"/>
    </source>
</evidence>
<feature type="signal peptide" evidence="17">
    <location>
        <begin position="1"/>
        <end position="34"/>
    </location>
</feature>
<evidence type="ECO:0000256" key="10">
    <source>
        <dbReference type="ARBA" id="ARBA00023077"/>
    </source>
</evidence>
<dbReference type="RefSeq" id="WP_086958009.1">
    <property type="nucleotide sequence ID" value="NZ_AP018680.1"/>
</dbReference>
<evidence type="ECO:0000259" key="18">
    <source>
        <dbReference type="Pfam" id="PF00593"/>
    </source>
</evidence>
<evidence type="ECO:0000256" key="14">
    <source>
        <dbReference type="PROSITE-ProRule" id="PRU01360"/>
    </source>
</evidence>
<dbReference type="Pfam" id="PF07715">
    <property type="entry name" value="Plug"/>
    <property type="match status" value="1"/>
</dbReference>
<dbReference type="CDD" id="cd01347">
    <property type="entry name" value="ligand_gated_channel"/>
    <property type="match status" value="1"/>
</dbReference>
<dbReference type="Gene3D" id="2.40.170.20">
    <property type="entry name" value="TonB-dependent receptor, beta-barrel domain"/>
    <property type="match status" value="1"/>
</dbReference>
<keyword evidence="9" id="KW-0406">Ion transport</keyword>
<evidence type="ECO:0000256" key="12">
    <source>
        <dbReference type="ARBA" id="ARBA00023170"/>
    </source>
</evidence>
<keyword evidence="6 14" id="KW-0812">Transmembrane</keyword>
<dbReference type="PROSITE" id="PS00430">
    <property type="entry name" value="TONB_DEPENDENT_REC_1"/>
    <property type="match status" value="1"/>
</dbReference>
<dbReference type="Proteomes" id="UP000252479">
    <property type="component" value="Unassembled WGS sequence"/>
</dbReference>
<evidence type="ECO:0000256" key="2">
    <source>
        <dbReference type="ARBA" id="ARBA00009810"/>
    </source>
</evidence>
<evidence type="ECO:0000256" key="7">
    <source>
        <dbReference type="ARBA" id="ARBA00022729"/>
    </source>
</evidence>
<evidence type="ECO:0000313" key="20">
    <source>
        <dbReference type="EMBL" id="RCS73638.1"/>
    </source>
</evidence>
<evidence type="ECO:0000256" key="17">
    <source>
        <dbReference type="SAM" id="SignalP"/>
    </source>
</evidence>
<feature type="chain" id="PRO_5017058947" evidence="17">
    <location>
        <begin position="35"/>
        <end position="700"/>
    </location>
</feature>
<dbReference type="OrthoDB" id="127311at2"/>
<dbReference type="GO" id="GO:0015344">
    <property type="term" value="F:siderophore uptake transmembrane transporter activity"/>
    <property type="evidence" value="ECO:0007669"/>
    <property type="project" value="TreeGrafter"/>
</dbReference>
<sequence>MTSLSPTLLSKAITRTFRPTLGLSFALFALPTFAEDNVNSDQLDTITVTASALKVETPLAETPRSVSVIDQDQLSIQQPTKLDEALRYQPGVMTQPYGSDNDTDWFKIRGFDAATYLDGNRLYNVGYYTWTLEPFGLEQIEVLKGPSAILYGEAPPGGVVNAVSKRPGYTEGGLVQLQVGNNNQQQIGVDVTSFVDDDGDVRFRLVGMMSERDGMLDDTDTNRVYLAPSLAWDISPDTSLTFLVSYKQDDGVPTNPFKPAYGTLIDTPEGKLDPSTNLGEPGYDKNENTQLSIAYEFEHHFNDVWQFKQNTRYAHTDLLLRSTYAFGSETSSDLARGIVYRDGTTDSYSMDNQAIANWSTARTENTFLFGVDLQRYSNDSMEADDWGTGFGGTTGNINSFNPVYGNYQPIDDRATPVDITKGQAGFYAQQQVKLDQKWIVKVGGRYDIVRLENESGSAKEDIHNTNFALSGGLMYVSDFGLTPYISYDESFEVIASIDPTTGNAYKPLEGQQTEAGFKYEPSFINGYFNLAWFDITQKNGLVTTQSVATQSGELTSQGVELDATFYVTDALLARANYTYTDAKTDMSAGTDPIRTPLIPRNMASTWLEYDFSHLGLDSFIVGAGARYMGSSVGHTSDGAGTLNVPSVTLFDAMARYDITPKWRAQVNVNNLTNKEYVASCDYYCYYGEEMTTTATLNYRW</sequence>
<evidence type="ECO:0000256" key="3">
    <source>
        <dbReference type="ARBA" id="ARBA00022448"/>
    </source>
</evidence>
<keyword evidence="13 14" id="KW-0998">Cell outer membrane</keyword>
<dbReference type="NCBIfam" id="TIGR01783">
    <property type="entry name" value="TonB-siderophor"/>
    <property type="match status" value="1"/>
</dbReference>
<evidence type="ECO:0000256" key="4">
    <source>
        <dbReference type="ARBA" id="ARBA00022452"/>
    </source>
</evidence>
<dbReference type="InterPro" id="IPR037066">
    <property type="entry name" value="Plug_dom_sf"/>
</dbReference>
<comment type="caution">
    <text evidence="20">The sequence shown here is derived from an EMBL/GenBank/DDBJ whole genome shotgun (WGS) entry which is preliminary data.</text>
</comment>
<dbReference type="PANTHER" id="PTHR32552">
    <property type="entry name" value="FERRICHROME IRON RECEPTOR-RELATED"/>
    <property type="match status" value="1"/>
</dbReference>
<dbReference type="Gene3D" id="2.170.130.10">
    <property type="entry name" value="TonB-dependent receptor, plug domain"/>
    <property type="match status" value="1"/>
</dbReference>
<keyword evidence="7 17" id="KW-0732">Signal</keyword>
<dbReference type="AlphaFoldDB" id="A0A368LP75"/>
<proteinExistence type="inferred from homology"/>
<evidence type="ECO:0000313" key="21">
    <source>
        <dbReference type="Proteomes" id="UP000252479"/>
    </source>
</evidence>
<dbReference type="PANTHER" id="PTHR32552:SF68">
    <property type="entry name" value="FERRICHROME OUTER MEMBRANE TRANSPORTER_PHAGE RECEPTOR"/>
    <property type="match status" value="1"/>
</dbReference>
<keyword evidence="12 20" id="KW-0675">Receptor</keyword>
<gene>
    <name evidence="20" type="ORF">CIK83_08450</name>
</gene>
<evidence type="ECO:0000256" key="5">
    <source>
        <dbReference type="ARBA" id="ARBA00022496"/>
    </source>
</evidence>
<name>A0A368LP75_9VIBR</name>
<dbReference type="FunFam" id="2.170.130.10:FF:000001">
    <property type="entry name" value="Catecholate siderophore TonB-dependent receptor"/>
    <property type="match status" value="1"/>
</dbReference>
<dbReference type="SUPFAM" id="SSF56935">
    <property type="entry name" value="Porins"/>
    <property type="match status" value="1"/>
</dbReference>
<evidence type="ECO:0000259" key="19">
    <source>
        <dbReference type="Pfam" id="PF07715"/>
    </source>
</evidence>